<feature type="domain" description="Response regulatory" evidence="2">
    <location>
        <begin position="12"/>
        <end position="123"/>
    </location>
</feature>
<dbReference type="PROSITE" id="PS50110">
    <property type="entry name" value="RESPONSE_REGULATORY"/>
    <property type="match status" value="1"/>
</dbReference>
<keyword evidence="5" id="KW-1185">Reference proteome</keyword>
<dbReference type="PANTHER" id="PTHR45526">
    <property type="entry name" value="TRANSCRIPTIONAL REGULATORY PROTEIN DPIA"/>
    <property type="match status" value="1"/>
</dbReference>
<name>A0ABX3NQB2_9BACT</name>
<evidence type="ECO:0000259" key="3">
    <source>
        <dbReference type="PROSITE" id="PS50930"/>
    </source>
</evidence>
<gene>
    <name evidence="4" type="ORF">A4D02_13785</name>
</gene>
<sequence length="252" mass="28970">MNLTAPQKSRLKVLIVDDHLAIQQDLEYFFQQQSDFIVVGACGTVHEAKELINATKPDLLLLDIGLPDGTGFDILDYKPTQAKVIFMTAYNDNASLALRYSAIDYLLKPINENELREALQKVIKAHPLLREQIDIAQDSFRKRKKPDCIVLQSGQFEEITEVKDICYIQGEHGSTVVFLNGGKKVVTPKCLKYYEELLPAELFLRTHYSYLVNKFYIQRKHRKKDILSLKDGTEIPVSLRKKEMINLHFKTL</sequence>
<comment type="caution">
    <text evidence="4">The sequence shown here is derived from an EMBL/GenBank/DDBJ whole genome shotgun (WGS) entry which is preliminary data.</text>
</comment>
<dbReference type="PROSITE" id="PS50930">
    <property type="entry name" value="HTH_LYTTR"/>
    <property type="match status" value="1"/>
</dbReference>
<reference evidence="4 5" key="1">
    <citation type="submission" date="2016-04" db="EMBL/GenBank/DDBJ databases">
        <authorList>
            <person name="Chen L."/>
            <person name="Zhuang W."/>
            <person name="Wang G."/>
        </authorList>
    </citation>
    <scope>NUCLEOTIDE SEQUENCE [LARGE SCALE GENOMIC DNA]</scope>
    <source>
        <strain evidence="5">GR20</strain>
    </source>
</reference>
<accession>A0ABX3NQB2</accession>
<evidence type="ECO:0000259" key="2">
    <source>
        <dbReference type="PROSITE" id="PS50110"/>
    </source>
</evidence>
<evidence type="ECO:0008006" key="6">
    <source>
        <dbReference type="Google" id="ProtNLM"/>
    </source>
</evidence>
<dbReference type="InterPro" id="IPR001789">
    <property type="entry name" value="Sig_transdc_resp-reg_receiver"/>
</dbReference>
<evidence type="ECO:0000313" key="4">
    <source>
        <dbReference type="EMBL" id="OQP42630.1"/>
    </source>
</evidence>
<dbReference type="EMBL" id="LWBO01000044">
    <property type="protein sequence ID" value="OQP42630.1"/>
    <property type="molecule type" value="Genomic_DNA"/>
</dbReference>
<dbReference type="Proteomes" id="UP000192277">
    <property type="component" value="Unassembled WGS sequence"/>
</dbReference>
<evidence type="ECO:0000256" key="1">
    <source>
        <dbReference type="PROSITE-ProRule" id="PRU00169"/>
    </source>
</evidence>
<dbReference type="Pfam" id="PF04397">
    <property type="entry name" value="LytTR"/>
    <property type="match status" value="1"/>
</dbReference>
<evidence type="ECO:0000313" key="5">
    <source>
        <dbReference type="Proteomes" id="UP000192277"/>
    </source>
</evidence>
<proteinExistence type="predicted"/>
<dbReference type="PANTHER" id="PTHR45526:SF1">
    <property type="entry name" value="TRANSCRIPTIONAL REGULATORY PROTEIN DCUR-RELATED"/>
    <property type="match status" value="1"/>
</dbReference>
<dbReference type="SMART" id="SM00850">
    <property type="entry name" value="LytTR"/>
    <property type="match status" value="1"/>
</dbReference>
<dbReference type="RefSeq" id="WP_014220936.1">
    <property type="nucleotide sequence ID" value="NZ_LWBO01000044.1"/>
</dbReference>
<organism evidence="4 5">
    <name type="scientific">Niastella koreensis</name>
    <dbReference type="NCBI Taxonomy" id="354356"/>
    <lineage>
        <taxon>Bacteria</taxon>
        <taxon>Pseudomonadati</taxon>
        <taxon>Bacteroidota</taxon>
        <taxon>Chitinophagia</taxon>
        <taxon>Chitinophagales</taxon>
        <taxon>Chitinophagaceae</taxon>
        <taxon>Niastella</taxon>
    </lineage>
</organism>
<dbReference type="InterPro" id="IPR051271">
    <property type="entry name" value="2C-system_Tx_regulators"/>
</dbReference>
<dbReference type="InterPro" id="IPR007492">
    <property type="entry name" value="LytTR_DNA-bd_dom"/>
</dbReference>
<dbReference type="SUPFAM" id="SSF52172">
    <property type="entry name" value="CheY-like"/>
    <property type="match status" value="1"/>
</dbReference>
<dbReference type="SMART" id="SM00448">
    <property type="entry name" value="REC"/>
    <property type="match status" value="1"/>
</dbReference>
<dbReference type="InterPro" id="IPR011006">
    <property type="entry name" value="CheY-like_superfamily"/>
</dbReference>
<dbReference type="Gene3D" id="3.40.50.2300">
    <property type="match status" value="1"/>
</dbReference>
<dbReference type="Pfam" id="PF00072">
    <property type="entry name" value="Response_reg"/>
    <property type="match status" value="1"/>
</dbReference>
<feature type="domain" description="HTH LytTR-type" evidence="3">
    <location>
        <begin position="158"/>
        <end position="251"/>
    </location>
</feature>
<feature type="modified residue" description="4-aspartylphosphate" evidence="1">
    <location>
        <position position="63"/>
    </location>
</feature>
<keyword evidence="1" id="KW-0597">Phosphoprotein</keyword>
<dbReference type="Gene3D" id="2.40.50.1020">
    <property type="entry name" value="LytTr DNA-binding domain"/>
    <property type="match status" value="1"/>
</dbReference>
<protein>
    <recommendedName>
        <fullName evidence="6">Two component transcriptional regulator, LytTR family</fullName>
    </recommendedName>
</protein>